<evidence type="ECO:0000256" key="9">
    <source>
        <dbReference type="RuleBase" id="RU369079"/>
    </source>
</evidence>
<comment type="function">
    <text evidence="9">Part of the tripartite ATP-independent periplasmic (TRAP) transport system.</text>
</comment>
<dbReference type="AlphaFoldDB" id="A0A4Q9QSB8"/>
<dbReference type="Proteomes" id="UP000292302">
    <property type="component" value="Unassembled WGS sequence"/>
</dbReference>
<dbReference type="EMBL" id="QJUI01000001">
    <property type="protein sequence ID" value="TBU84021.1"/>
    <property type="molecule type" value="Genomic_DNA"/>
</dbReference>
<dbReference type="GO" id="GO:0022857">
    <property type="term" value="F:transmembrane transporter activity"/>
    <property type="evidence" value="ECO:0007669"/>
    <property type="project" value="UniProtKB-UniRule"/>
</dbReference>
<sequence length="168" mass="18055">MSQLPETSARQGWGERVLCLIGGLLFIATFTAIVAGMAARSFKLSGFEWSFEIAGIGFIWITFIGTAIAELRGENVCFDGLLKLMPARAQHAMTVLCAVLLAGVSGWLLYSALAVLKRSAWVPTPVLRWPTGITTLALISCAVVLLLIAAIRLFKVFSGRGRVLGATR</sequence>
<evidence type="ECO:0000313" key="12">
    <source>
        <dbReference type="Proteomes" id="UP000292302"/>
    </source>
</evidence>
<feature type="transmembrane region" description="Helical" evidence="9">
    <location>
        <begin position="133"/>
        <end position="154"/>
    </location>
</feature>
<evidence type="ECO:0000256" key="7">
    <source>
        <dbReference type="ARBA" id="ARBA00023136"/>
    </source>
</evidence>
<comment type="similarity">
    <text evidence="8 9">Belongs to the TRAP transporter small permease family.</text>
</comment>
<dbReference type="OrthoDB" id="9791324at2"/>
<protein>
    <recommendedName>
        <fullName evidence="9">TRAP transporter small permease protein</fullName>
    </recommendedName>
</protein>
<evidence type="ECO:0000256" key="4">
    <source>
        <dbReference type="ARBA" id="ARBA00022519"/>
    </source>
</evidence>
<evidence type="ECO:0000259" key="10">
    <source>
        <dbReference type="Pfam" id="PF04290"/>
    </source>
</evidence>
<evidence type="ECO:0000256" key="6">
    <source>
        <dbReference type="ARBA" id="ARBA00022989"/>
    </source>
</evidence>
<dbReference type="PANTHER" id="PTHR35011:SF2">
    <property type="entry name" value="2,3-DIKETO-L-GULONATE TRAP TRANSPORTER SMALL PERMEASE PROTEIN YIAM"/>
    <property type="match status" value="1"/>
</dbReference>
<comment type="caution">
    <text evidence="11">The sequence shown here is derived from an EMBL/GenBank/DDBJ whole genome shotgun (WGS) entry which is preliminary data.</text>
</comment>
<organism evidence="11 12">
    <name type="scientific">Phytopseudomonas daroniae</name>
    <dbReference type="NCBI Taxonomy" id="2487519"/>
    <lineage>
        <taxon>Bacteria</taxon>
        <taxon>Pseudomonadati</taxon>
        <taxon>Pseudomonadota</taxon>
        <taxon>Gammaproteobacteria</taxon>
        <taxon>Pseudomonadales</taxon>
        <taxon>Pseudomonadaceae</taxon>
        <taxon>Phytopseudomonas</taxon>
    </lineage>
</organism>
<accession>A0A4Q9QSB8</accession>
<evidence type="ECO:0000313" key="11">
    <source>
        <dbReference type="EMBL" id="TBU84021.1"/>
    </source>
</evidence>
<comment type="subcellular location">
    <subcellularLocation>
        <location evidence="1 9">Cell inner membrane</location>
        <topology evidence="1 9">Multi-pass membrane protein</topology>
    </subcellularLocation>
</comment>
<keyword evidence="2 9" id="KW-0813">Transport</keyword>
<dbReference type="RefSeq" id="WP_131175252.1">
    <property type="nucleotide sequence ID" value="NZ_QJUI01000001.1"/>
</dbReference>
<evidence type="ECO:0000256" key="2">
    <source>
        <dbReference type="ARBA" id="ARBA00022448"/>
    </source>
</evidence>
<keyword evidence="3" id="KW-1003">Cell membrane</keyword>
<dbReference type="Pfam" id="PF04290">
    <property type="entry name" value="DctQ"/>
    <property type="match status" value="1"/>
</dbReference>
<keyword evidence="12" id="KW-1185">Reference proteome</keyword>
<name>A0A4Q9QSB8_9GAMM</name>
<keyword evidence="6 9" id="KW-1133">Transmembrane helix</keyword>
<dbReference type="GO" id="GO:0005886">
    <property type="term" value="C:plasma membrane"/>
    <property type="evidence" value="ECO:0007669"/>
    <property type="project" value="UniProtKB-SubCell"/>
</dbReference>
<evidence type="ECO:0000256" key="5">
    <source>
        <dbReference type="ARBA" id="ARBA00022692"/>
    </source>
</evidence>
<dbReference type="InterPro" id="IPR007387">
    <property type="entry name" value="TRAP_DctQ"/>
</dbReference>
<keyword evidence="7 9" id="KW-0472">Membrane</keyword>
<evidence type="ECO:0000256" key="3">
    <source>
        <dbReference type="ARBA" id="ARBA00022475"/>
    </source>
</evidence>
<reference evidence="11 12" key="1">
    <citation type="submission" date="2018-06" db="EMBL/GenBank/DDBJ databases">
        <title>Three novel Pseudomonas species isolated from symptomatic oak.</title>
        <authorList>
            <person name="Bueno-Gonzalez V."/>
            <person name="Brady C."/>
        </authorList>
    </citation>
    <scope>NUCLEOTIDE SEQUENCE [LARGE SCALE GENOMIC DNA]</scope>
    <source>
        <strain evidence="11 12">P9A</strain>
    </source>
</reference>
<keyword evidence="4 9" id="KW-0997">Cell inner membrane</keyword>
<dbReference type="InterPro" id="IPR055348">
    <property type="entry name" value="DctQ"/>
</dbReference>
<evidence type="ECO:0000256" key="1">
    <source>
        <dbReference type="ARBA" id="ARBA00004429"/>
    </source>
</evidence>
<feature type="transmembrane region" description="Helical" evidence="9">
    <location>
        <begin position="92"/>
        <end position="113"/>
    </location>
</feature>
<feature type="transmembrane region" description="Helical" evidence="9">
    <location>
        <begin position="51"/>
        <end position="71"/>
    </location>
</feature>
<feature type="transmembrane region" description="Helical" evidence="9">
    <location>
        <begin position="17"/>
        <end position="39"/>
    </location>
</feature>
<evidence type="ECO:0000256" key="8">
    <source>
        <dbReference type="ARBA" id="ARBA00038436"/>
    </source>
</evidence>
<gene>
    <name evidence="11" type="ORF">DNK06_01105</name>
</gene>
<comment type="subunit">
    <text evidence="9">The complex comprises the extracytoplasmic solute receptor protein and the two transmembrane proteins.</text>
</comment>
<dbReference type="PANTHER" id="PTHR35011">
    <property type="entry name" value="2,3-DIKETO-L-GULONATE TRAP TRANSPORTER SMALL PERMEASE PROTEIN YIAM"/>
    <property type="match status" value="1"/>
</dbReference>
<dbReference type="GO" id="GO:0015740">
    <property type="term" value="P:C4-dicarboxylate transport"/>
    <property type="evidence" value="ECO:0007669"/>
    <property type="project" value="TreeGrafter"/>
</dbReference>
<proteinExistence type="inferred from homology"/>
<feature type="domain" description="Tripartite ATP-independent periplasmic transporters DctQ component" evidence="10">
    <location>
        <begin position="32"/>
        <end position="157"/>
    </location>
</feature>
<keyword evidence="5 9" id="KW-0812">Transmembrane</keyword>